<dbReference type="InterPro" id="IPR001753">
    <property type="entry name" value="Enoyl-CoA_hydra/iso"/>
</dbReference>
<dbReference type="AlphaFoldDB" id="A0A1J3D3G0"/>
<organism evidence="9">
    <name type="scientific">Noccaea caerulescens</name>
    <name type="common">Alpine penny-cress</name>
    <name type="synonym">Thlaspi caerulescens</name>
    <dbReference type="NCBI Taxonomy" id="107243"/>
    <lineage>
        <taxon>Eukaryota</taxon>
        <taxon>Viridiplantae</taxon>
        <taxon>Streptophyta</taxon>
        <taxon>Embryophyta</taxon>
        <taxon>Tracheophyta</taxon>
        <taxon>Spermatophyta</taxon>
        <taxon>Magnoliopsida</taxon>
        <taxon>eudicotyledons</taxon>
        <taxon>Gunneridae</taxon>
        <taxon>Pentapetalae</taxon>
        <taxon>rosids</taxon>
        <taxon>malvids</taxon>
        <taxon>Brassicales</taxon>
        <taxon>Brassicaceae</taxon>
        <taxon>Coluteocarpeae</taxon>
        <taxon>Noccaea</taxon>
    </lineage>
</organism>
<evidence type="ECO:0000256" key="6">
    <source>
        <dbReference type="ARBA" id="ARBA00022832"/>
    </source>
</evidence>
<comment type="catalytic activity">
    <reaction evidence="2">
        <text>a (3E)-enoyl-CoA = a 4-saturated (2E)-enoyl-CoA</text>
        <dbReference type="Rhea" id="RHEA:45228"/>
        <dbReference type="ChEBI" id="CHEBI:58521"/>
        <dbReference type="ChEBI" id="CHEBI:85097"/>
        <dbReference type="EC" id="5.3.3.8"/>
    </reaction>
</comment>
<reference evidence="9" key="1">
    <citation type="submission" date="2016-07" db="EMBL/GenBank/DDBJ databases">
        <title>De novo transcriptome assembly of four accessions of the metal hyperaccumulator plant Noccaea caerulescens.</title>
        <authorList>
            <person name="Blande D."/>
            <person name="Halimaa P."/>
            <person name="Tervahauta A.I."/>
            <person name="Aarts M.G."/>
            <person name="Karenlampi S.O."/>
        </authorList>
    </citation>
    <scope>NUCLEOTIDE SEQUENCE</scope>
</reference>
<evidence type="ECO:0000256" key="8">
    <source>
        <dbReference type="ARBA" id="ARBA00023235"/>
    </source>
</evidence>
<comment type="catalytic activity">
    <reaction evidence="1">
        <text>a (3Z)-enoyl-CoA = a 4-saturated (2E)-enoyl-CoA</text>
        <dbReference type="Rhea" id="RHEA:45900"/>
        <dbReference type="ChEBI" id="CHEBI:85097"/>
        <dbReference type="ChEBI" id="CHEBI:85489"/>
        <dbReference type="EC" id="5.3.3.8"/>
    </reaction>
</comment>
<protein>
    <recommendedName>
        <fullName evidence="5">Delta(3)-Delta(2)-enoyl-CoA isomerase</fullName>
        <ecNumber evidence="5">5.3.3.8</ecNumber>
    </recommendedName>
</protein>
<evidence type="ECO:0000256" key="4">
    <source>
        <dbReference type="ARBA" id="ARBA00005254"/>
    </source>
</evidence>
<dbReference type="GO" id="GO:0004165">
    <property type="term" value="F:delta(3)-delta(2)-enoyl-CoA isomerase activity"/>
    <property type="evidence" value="ECO:0007669"/>
    <property type="project" value="UniProtKB-EC"/>
</dbReference>
<evidence type="ECO:0000256" key="5">
    <source>
        <dbReference type="ARBA" id="ARBA00012064"/>
    </source>
</evidence>
<evidence type="ECO:0000256" key="7">
    <source>
        <dbReference type="ARBA" id="ARBA00023098"/>
    </source>
</evidence>
<comment type="pathway">
    <text evidence="3">Lipid metabolism; fatty acid beta-oxidation.</text>
</comment>
<dbReference type="FunFam" id="3.90.226.10:FF:000049">
    <property type="entry name" value="Enoyl-CoA delta isomerase 3"/>
    <property type="match status" value="1"/>
</dbReference>
<dbReference type="SUPFAM" id="SSF52096">
    <property type="entry name" value="ClpP/crotonase"/>
    <property type="match status" value="1"/>
</dbReference>
<dbReference type="EMBL" id="GEVI01021188">
    <property type="protein sequence ID" value="JAU11132.1"/>
    <property type="molecule type" value="Transcribed_RNA"/>
</dbReference>
<dbReference type="CDD" id="cd06558">
    <property type="entry name" value="crotonase-like"/>
    <property type="match status" value="1"/>
</dbReference>
<evidence type="ECO:0000256" key="3">
    <source>
        <dbReference type="ARBA" id="ARBA00005005"/>
    </source>
</evidence>
<keyword evidence="7" id="KW-0443">Lipid metabolism</keyword>
<dbReference type="PANTHER" id="PTHR11941">
    <property type="entry name" value="ENOYL-COA HYDRATASE-RELATED"/>
    <property type="match status" value="1"/>
</dbReference>
<name>A0A1J3D3G0_NOCCA</name>
<dbReference type="EC" id="5.3.3.8" evidence="5"/>
<evidence type="ECO:0000313" key="9">
    <source>
        <dbReference type="EMBL" id="JAU11132.1"/>
    </source>
</evidence>
<dbReference type="PANTHER" id="PTHR11941:SF84">
    <property type="entry name" value="ENOYL-COA DELTA ISOMERASE 1, PEROXISOMAL"/>
    <property type="match status" value="1"/>
</dbReference>
<keyword evidence="6" id="KW-0276">Fatty acid metabolism</keyword>
<gene>
    <name evidence="9" type="ORF">GA_TR10428_c0_g1_i1_g.34156</name>
</gene>
<sequence>MCSLEKRGRLFLLKLTGDGEHRLNPTLLDAIRSAINQIRSDPSSLQSVLITTADGKFFSNGYDLALAERDPSLRFHMDSKLRSLVADLISLPMPTIAAVTGHASAAGFILAMSHDYILMRRDRGFLYMSELDINLPVPAWFMALIRMKISSPAARRDVMLTAAKVTADRGLEMGIVDSAHGSAAETIEAAVKLGDEIVRQGFDGHMYGRIRETLLREVLHTIGSNESASSGVRYTGSKL</sequence>
<comment type="similarity">
    <text evidence="4">Belongs to the enoyl-CoA hydratase/isomerase family.</text>
</comment>
<dbReference type="InterPro" id="IPR029045">
    <property type="entry name" value="ClpP/crotonase-like_dom_sf"/>
</dbReference>
<evidence type="ECO:0000256" key="2">
    <source>
        <dbReference type="ARBA" id="ARBA00000765"/>
    </source>
</evidence>
<dbReference type="GO" id="GO:0005777">
    <property type="term" value="C:peroxisome"/>
    <property type="evidence" value="ECO:0007669"/>
    <property type="project" value="TreeGrafter"/>
</dbReference>
<keyword evidence="8" id="KW-0413">Isomerase</keyword>
<dbReference type="Gene3D" id="3.90.226.10">
    <property type="entry name" value="2-enoyl-CoA Hydratase, Chain A, domain 1"/>
    <property type="match status" value="1"/>
</dbReference>
<dbReference type="GO" id="GO:0006635">
    <property type="term" value="P:fatty acid beta-oxidation"/>
    <property type="evidence" value="ECO:0007669"/>
    <property type="project" value="TreeGrafter"/>
</dbReference>
<dbReference type="Pfam" id="PF00378">
    <property type="entry name" value="ECH_1"/>
    <property type="match status" value="1"/>
</dbReference>
<accession>A0A1J3D3G0</accession>
<proteinExistence type="inferred from homology"/>
<evidence type="ECO:0000256" key="1">
    <source>
        <dbReference type="ARBA" id="ARBA00000452"/>
    </source>
</evidence>